<reference evidence="6 7" key="1">
    <citation type="submission" date="2019-06" db="EMBL/GenBank/DDBJ databases">
        <title>Sequencing the genomes of 1000 actinobacteria strains.</title>
        <authorList>
            <person name="Klenk H.-P."/>
        </authorList>
    </citation>
    <scope>NUCLEOTIDE SEQUENCE [LARGE SCALE GENOMIC DNA]</scope>
    <source>
        <strain evidence="6 7">DSM 17305</strain>
    </source>
</reference>
<dbReference type="InterPro" id="IPR000086">
    <property type="entry name" value="NUDIX_hydrolase_dom"/>
</dbReference>
<dbReference type="PROSITE" id="PS51462">
    <property type="entry name" value="NUDIX"/>
    <property type="match status" value="1"/>
</dbReference>
<evidence type="ECO:0000256" key="3">
    <source>
        <dbReference type="ARBA" id="ARBA00022801"/>
    </source>
</evidence>
<evidence type="ECO:0000256" key="4">
    <source>
        <dbReference type="RuleBase" id="RU003476"/>
    </source>
</evidence>
<name>A0A542ESZ6_9ACTN</name>
<dbReference type="Gene3D" id="3.90.79.10">
    <property type="entry name" value="Nucleoside Triphosphate Pyrophosphohydrolase"/>
    <property type="match status" value="1"/>
</dbReference>
<sequence length="154" mass="17388">MQGYAGVMAWYDGKLALVWERYEAWDTQYWNLPSGAIEPGETPPAAAVRELREESGLRADPAELRLLWTTQTQVDGRPTSRSWNYATQVTDPTFAVNDPDDSVLDVRWFTPADALRALEQLPYPPIAVPAVHYLTTTELGREWTFTQVAGNWTS</sequence>
<dbReference type="PANTHER" id="PTHR43046:SF14">
    <property type="entry name" value="MUTT_NUDIX FAMILY PROTEIN"/>
    <property type="match status" value="1"/>
</dbReference>
<dbReference type="AlphaFoldDB" id="A0A542ESZ6"/>
<evidence type="ECO:0000259" key="5">
    <source>
        <dbReference type="PROSITE" id="PS51462"/>
    </source>
</evidence>
<dbReference type="PANTHER" id="PTHR43046">
    <property type="entry name" value="GDP-MANNOSE MANNOSYL HYDROLASE"/>
    <property type="match status" value="1"/>
</dbReference>
<accession>A0A542ESZ6</accession>
<evidence type="ECO:0000313" key="6">
    <source>
        <dbReference type="EMBL" id="TQJ18450.1"/>
    </source>
</evidence>
<organism evidence="6 7">
    <name type="scientific">Kribbella jejuensis</name>
    <dbReference type="NCBI Taxonomy" id="236068"/>
    <lineage>
        <taxon>Bacteria</taxon>
        <taxon>Bacillati</taxon>
        <taxon>Actinomycetota</taxon>
        <taxon>Actinomycetes</taxon>
        <taxon>Propionibacteriales</taxon>
        <taxon>Kribbellaceae</taxon>
        <taxon>Kribbella</taxon>
    </lineage>
</organism>
<proteinExistence type="inferred from homology"/>
<feature type="domain" description="Nudix hydrolase" evidence="5">
    <location>
        <begin position="1"/>
        <end position="134"/>
    </location>
</feature>
<dbReference type="InterPro" id="IPR020476">
    <property type="entry name" value="Nudix_hydrolase"/>
</dbReference>
<evidence type="ECO:0000256" key="1">
    <source>
        <dbReference type="ARBA" id="ARBA00001946"/>
    </source>
</evidence>
<gene>
    <name evidence="6" type="ORF">FB475_2585</name>
</gene>
<dbReference type="Pfam" id="PF00293">
    <property type="entry name" value="NUDIX"/>
    <property type="match status" value="1"/>
</dbReference>
<dbReference type="EMBL" id="VFMM01000001">
    <property type="protein sequence ID" value="TQJ18450.1"/>
    <property type="molecule type" value="Genomic_DNA"/>
</dbReference>
<evidence type="ECO:0000313" key="7">
    <source>
        <dbReference type="Proteomes" id="UP000316298"/>
    </source>
</evidence>
<keyword evidence="7" id="KW-1185">Reference proteome</keyword>
<dbReference type="CDD" id="cd02883">
    <property type="entry name" value="NUDIX_Hydrolase"/>
    <property type="match status" value="1"/>
</dbReference>
<dbReference type="InterPro" id="IPR015797">
    <property type="entry name" value="NUDIX_hydrolase-like_dom_sf"/>
</dbReference>
<dbReference type="SUPFAM" id="SSF55811">
    <property type="entry name" value="Nudix"/>
    <property type="match status" value="1"/>
</dbReference>
<evidence type="ECO:0000256" key="2">
    <source>
        <dbReference type="ARBA" id="ARBA00005582"/>
    </source>
</evidence>
<comment type="cofactor">
    <cofactor evidence="1">
        <name>Mg(2+)</name>
        <dbReference type="ChEBI" id="CHEBI:18420"/>
    </cofactor>
</comment>
<keyword evidence="3 4" id="KW-0378">Hydrolase</keyword>
<dbReference type="RefSeq" id="WP_202878316.1">
    <property type="nucleotide sequence ID" value="NZ_BAAAKA010000016.1"/>
</dbReference>
<dbReference type="Proteomes" id="UP000316298">
    <property type="component" value="Unassembled WGS sequence"/>
</dbReference>
<dbReference type="PROSITE" id="PS00893">
    <property type="entry name" value="NUDIX_BOX"/>
    <property type="match status" value="1"/>
</dbReference>
<dbReference type="InterPro" id="IPR020084">
    <property type="entry name" value="NUDIX_hydrolase_CS"/>
</dbReference>
<dbReference type="PRINTS" id="PR00502">
    <property type="entry name" value="NUDIXFAMILY"/>
</dbReference>
<comment type="similarity">
    <text evidence="2 4">Belongs to the Nudix hydrolase family.</text>
</comment>
<dbReference type="GO" id="GO:0016787">
    <property type="term" value="F:hydrolase activity"/>
    <property type="evidence" value="ECO:0007669"/>
    <property type="project" value="UniProtKB-KW"/>
</dbReference>
<comment type="caution">
    <text evidence="6">The sequence shown here is derived from an EMBL/GenBank/DDBJ whole genome shotgun (WGS) entry which is preliminary data.</text>
</comment>
<protein>
    <submittedName>
        <fullName evidence="6">ADP-ribose pyrophosphatase YjhB (NUDIX family)</fullName>
    </submittedName>
</protein>